<dbReference type="KEGG" id="ptw:TUM18999_19640"/>
<protein>
    <recommendedName>
        <fullName evidence="6">Transcriptional regulator</fullName>
    </recommendedName>
</protein>
<dbReference type="Pfam" id="PF07148">
    <property type="entry name" value="MalM"/>
    <property type="match status" value="1"/>
</dbReference>
<evidence type="ECO:0000313" key="3">
    <source>
        <dbReference type="EMBL" id="GJN51817.1"/>
    </source>
</evidence>
<evidence type="ECO:0000313" key="5">
    <source>
        <dbReference type="Proteomes" id="UP001054892"/>
    </source>
</evidence>
<feature type="chain" id="PRO_5026886118" description="Transcriptional regulator" evidence="1">
    <location>
        <begin position="22"/>
        <end position="388"/>
    </location>
</feature>
<evidence type="ECO:0000256" key="1">
    <source>
        <dbReference type="SAM" id="SignalP"/>
    </source>
</evidence>
<gene>
    <name evidence="2" type="ORF">TUM18999_19640</name>
    <name evidence="3" type="ORF">TUM20286_15690</name>
</gene>
<dbReference type="GO" id="GO:0008643">
    <property type="term" value="P:carbohydrate transport"/>
    <property type="evidence" value="ECO:0007669"/>
    <property type="project" value="InterPro"/>
</dbReference>
<dbReference type="Proteomes" id="UP000509383">
    <property type="component" value="Chromosome"/>
</dbReference>
<evidence type="ECO:0008006" key="6">
    <source>
        <dbReference type="Google" id="ProtNLM"/>
    </source>
</evidence>
<proteinExistence type="predicted"/>
<reference evidence="2 4" key="1">
    <citation type="submission" date="2020-05" db="EMBL/GenBank/DDBJ databases">
        <title>Characterization of novel class B3 metallo-beta-lactamase from novel Pseudomonas species.</title>
        <authorList>
            <person name="Yamada K."/>
            <person name="Aoki K."/>
            <person name="Ishii Y."/>
        </authorList>
    </citation>
    <scope>NUCLEOTIDE SEQUENCE [LARGE SCALE GENOMIC DNA]</scope>
    <source>
        <strain evidence="2 4">TUM18999</strain>
        <strain evidence="3 5">TUM20286</strain>
    </source>
</reference>
<organism evidence="2 4">
    <name type="scientific">Pseudomonas tohonis</name>
    <dbReference type="NCBI Taxonomy" id="2725477"/>
    <lineage>
        <taxon>Bacteria</taxon>
        <taxon>Pseudomonadati</taxon>
        <taxon>Pseudomonadota</taxon>
        <taxon>Gammaproteobacteria</taxon>
        <taxon>Pseudomonadales</taxon>
        <taxon>Pseudomonadaceae</taxon>
        <taxon>Pseudomonas</taxon>
    </lineage>
</organism>
<dbReference type="EMBL" id="AP023189">
    <property type="protein sequence ID" value="BCG23773.1"/>
    <property type="molecule type" value="Genomic_DNA"/>
</dbReference>
<evidence type="ECO:0000313" key="2">
    <source>
        <dbReference type="EMBL" id="BCG23773.1"/>
    </source>
</evidence>
<keyword evidence="5" id="KW-1185">Reference proteome</keyword>
<accession>A0A6J4E1C6</accession>
<feature type="signal peptide" evidence="1">
    <location>
        <begin position="1"/>
        <end position="21"/>
    </location>
</feature>
<name>A0A6J4E1C6_9PSED</name>
<keyword evidence="1" id="KW-0732">Signal</keyword>
<dbReference type="AlphaFoldDB" id="A0A6J4E1C6"/>
<dbReference type="EMBL" id="BQKM01000002">
    <property type="protein sequence ID" value="GJN51817.1"/>
    <property type="molecule type" value="Genomic_DNA"/>
</dbReference>
<dbReference type="Proteomes" id="UP001054892">
    <property type="component" value="Unassembled WGS sequence"/>
</dbReference>
<dbReference type="InterPro" id="IPR010794">
    <property type="entry name" value="MalM"/>
</dbReference>
<evidence type="ECO:0000313" key="4">
    <source>
        <dbReference type="Proteomes" id="UP000509383"/>
    </source>
</evidence>
<dbReference type="GO" id="GO:0042597">
    <property type="term" value="C:periplasmic space"/>
    <property type="evidence" value="ECO:0007669"/>
    <property type="project" value="InterPro"/>
</dbReference>
<dbReference type="RefSeq" id="WP_173173999.1">
    <property type="nucleotide sequence ID" value="NZ_AP023189.1"/>
</dbReference>
<sequence>MKTLAALCLITALAAHTQAQAASGRYLTWIDDNGRVHNSFVGERYGEQQRQAAQRISRSDLARLQEQSAAGGMGGNAGGEQKRRYFTWVDASGNLQNSFYAAGQVPAGERDYLLPSGKRSTEYIDADVLEGRGYSRPENGTAYFTWVDEQGRTHNSRVPAKGSEPQAEEGIGQPVAYTESRQVEFERKAAILPSLDGQPSEAMKALLEGSEERSQSLYQGLVDQCCGQLPEGDFTELSAEEPRYEELNRFSPSFAFPMGRSYYAALKLPRSGRAYGLRIRSFANRQVVYPSILFLDEAKRPTRLVSDAVYQLHGETWYRYAYIEGTVQVRANQGERYALLLTTDEDRSLNTLDNKPFKRPMQDLAVSEAGMQVHEHVDEGAFELAIVR</sequence>